<keyword evidence="3" id="KW-1185">Reference proteome</keyword>
<name>A0AAD6YWM3_9AGAR</name>
<proteinExistence type="predicted"/>
<reference evidence="2" key="1">
    <citation type="submission" date="2023-03" db="EMBL/GenBank/DDBJ databases">
        <title>Massive genome expansion in bonnet fungi (Mycena s.s.) driven by repeated elements and novel gene families across ecological guilds.</title>
        <authorList>
            <consortium name="Lawrence Berkeley National Laboratory"/>
            <person name="Harder C.B."/>
            <person name="Miyauchi S."/>
            <person name="Viragh M."/>
            <person name="Kuo A."/>
            <person name="Thoen E."/>
            <person name="Andreopoulos B."/>
            <person name="Lu D."/>
            <person name="Skrede I."/>
            <person name="Drula E."/>
            <person name="Henrissat B."/>
            <person name="Morin E."/>
            <person name="Kohler A."/>
            <person name="Barry K."/>
            <person name="LaButti K."/>
            <person name="Morin E."/>
            <person name="Salamov A."/>
            <person name="Lipzen A."/>
            <person name="Mereny Z."/>
            <person name="Hegedus B."/>
            <person name="Baldrian P."/>
            <person name="Stursova M."/>
            <person name="Weitz H."/>
            <person name="Taylor A."/>
            <person name="Grigoriev I.V."/>
            <person name="Nagy L.G."/>
            <person name="Martin F."/>
            <person name="Kauserud H."/>
        </authorList>
    </citation>
    <scope>NUCLEOTIDE SEQUENCE</scope>
    <source>
        <strain evidence="2">9144</strain>
    </source>
</reference>
<dbReference type="Proteomes" id="UP001219525">
    <property type="component" value="Unassembled WGS sequence"/>
</dbReference>
<dbReference type="EMBL" id="JARJCW010000001">
    <property type="protein sequence ID" value="KAJ7230669.1"/>
    <property type="molecule type" value="Genomic_DNA"/>
</dbReference>
<organism evidence="2 3">
    <name type="scientific">Mycena pura</name>
    <dbReference type="NCBI Taxonomy" id="153505"/>
    <lineage>
        <taxon>Eukaryota</taxon>
        <taxon>Fungi</taxon>
        <taxon>Dikarya</taxon>
        <taxon>Basidiomycota</taxon>
        <taxon>Agaricomycotina</taxon>
        <taxon>Agaricomycetes</taxon>
        <taxon>Agaricomycetidae</taxon>
        <taxon>Agaricales</taxon>
        <taxon>Marasmiineae</taxon>
        <taxon>Mycenaceae</taxon>
        <taxon>Mycena</taxon>
    </lineage>
</organism>
<sequence length="250" mass="27481">MQHLPAQRLDCTMLGLSAACIKTLARRLEVPAFTPSRQVPPLRRAVAREASQNIYTFRSEPVRGKIEYSGSNGACYWVVCHGSGTIRTASKNPFRISILVITAKKMKNSDLDGDSDSDSDSDQSDQECSQREDTLRPVAEQVPAGDTAAADDSGAAAESDYDDEKVKELRRRLTRAKRAVRKKGKKSTVTVETHTKFVVDEDIDMRAPGLKVLKALLTDATPDSVARTKGDIIDVDGHMDVDCQWNDEAL</sequence>
<dbReference type="AlphaFoldDB" id="A0AAD6YWM3"/>
<accession>A0AAD6YWM3</accession>
<evidence type="ECO:0000313" key="2">
    <source>
        <dbReference type="EMBL" id="KAJ7230669.1"/>
    </source>
</evidence>
<feature type="region of interest" description="Disordered" evidence="1">
    <location>
        <begin position="108"/>
        <end position="163"/>
    </location>
</feature>
<protein>
    <submittedName>
        <fullName evidence="2">Uncharacterized protein</fullName>
    </submittedName>
</protein>
<evidence type="ECO:0000256" key="1">
    <source>
        <dbReference type="SAM" id="MobiDB-lite"/>
    </source>
</evidence>
<feature type="compositionally biased region" description="Low complexity" evidence="1">
    <location>
        <begin position="144"/>
        <end position="158"/>
    </location>
</feature>
<feature type="compositionally biased region" description="Acidic residues" evidence="1">
    <location>
        <begin position="111"/>
        <end position="125"/>
    </location>
</feature>
<evidence type="ECO:0000313" key="3">
    <source>
        <dbReference type="Proteomes" id="UP001219525"/>
    </source>
</evidence>
<comment type="caution">
    <text evidence="2">The sequence shown here is derived from an EMBL/GenBank/DDBJ whole genome shotgun (WGS) entry which is preliminary data.</text>
</comment>
<gene>
    <name evidence="2" type="ORF">GGX14DRAFT_384582</name>
</gene>